<organism evidence="6 7">
    <name type="scientific">Chlamydomonas reinhardtii</name>
    <name type="common">Chlamydomonas smithii</name>
    <dbReference type="NCBI Taxonomy" id="3055"/>
    <lineage>
        <taxon>Eukaryota</taxon>
        <taxon>Viridiplantae</taxon>
        <taxon>Chlorophyta</taxon>
        <taxon>core chlorophytes</taxon>
        <taxon>Chlorophyceae</taxon>
        <taxon>CS clade</taxon>
        <taxon>Chlamydomonadales</taxon>
        <taxon>Chlamydomonadaceae</taxon>
        <taxon>Chlamydomonas</taxon>
    </lineage>
</organism>
<dbReference type="InterPro" id="IPR004911">
    <property type="entry name" value="Interferon-induced_GILT"/>
</dbReference>
<dbReference type="GO" id="GO:0016491">
    <property type="term" value="F:oxidoreductase activity"/>
    <property type="evidence" value="ECO:0000318"/>
    <property type="project" value="GO_Central"/>
</dbReference>
<dbReference type="EMBL" id="CM008970">
    <property type="protein sequence ID" value="PNW79255.1"/>
    <property type="molecule type" value="Genomic_DNA"/>
</dbReference>
<proteinExistence type="inferred from homology"/>
<name>A8J7U3_CHLRE</name>
<dbReference type="PANTHER" id="PTHR13234:SF8">
    <property type="entry name" value="GAMMA-INTERFERON-INDUCIBLE LYSOSOMAL THIOL REDUCTASE"/>
    <property type="match status" value="1"/>
</dbReference>
<evidence type="ECO:0000313" key="7">
    <source>
        <dbReference type="Proteomes" id="UP000006906"/>
    </source>
</evidence>
<dbReference type="HOGENOM" id="CLU_1009543_0_0_1"/>
<keyword evidence="7" id="KW-1185">Reference proteome</keyword>
<comment type="subcellular location">
    <subcellularLocation>
        <location evidence="1">Secreted</location>
    </subcellularLocation>
</comment>
<accession>A8J7U3</accession>
<evidence type="ECO:0000256" key="5">
    <source>
        <dbReference type="ARBA" id="ARBA00023180"/>
    </source>
</evidence>
<evidence type="ECO:0000256" key="2">
    <source>
        <dbReference type="ARBA" id="ARBA00005679"/>
    </source>
</evidence>
<keyword evidence="3" id="KW-0964">Secreted</keyword>
<dbReference type="InParanoid" id="A8J7U3"/>
<evidence type="ECO:0000256" key="1">
    <source>
        <dbReference type="ARBA" id="ARBA00004613"/>
    </source>
</evidence>
<dbReference type="OrthoDB" id="958254at2759"/>
<dbReference type="GO" id="GO:0005576">
    <property type="term" value="C:extracellular region"/>
    <property type="evidence" value="ECO:0007669"/>
    <property type="project" value="UniProtKB-SubCell"/>
</dbReference>
<dbReference type="Pfam" id="PF03227">
    <property type="entry name" value="GILT"/>
    <property type="match status" value="1"/>
</dbReference>
<dbReference type="GeneID" id="5723244"/>
<keyword evidence="4" id="KW-0732">Signal</keyword>
<protein>
    <submittedName>
        <fullName evidence="6">Uncharacterized protein</fullName>
    </submittedName>
</protein>
<dbReference type="PaxDb" id="3055-EDP00021"/>
<evidence type="ECO:0000256" key="3">
    <source>
        <dbReference type="ARBA" id="ARBA00022525"/>
    </source>
</evidence>
<keyword evidence="5" id="KW-0325">Glycoprotein</keyword>
<evidence type="ECO:0000313" key="6">
    <source>
        <dbReference type="EMBL" id="PNW79255.1"/>
    </source>
</evidence>
<evidence type="ECO:0000256" key="4">
    <source>
        <dbReference type="ARBA" id="ARBA00022729"/>
    </source>
</evidence>
<dbReference type="AlphaFoldDB" id="A8J7U3"/>
<dbReference type="RefSeq" id="XP_042921510.1">
    <property type="nucleotide sequence ID" value="XM_043066214.1"/>
</dbReference>
<comment type="similarity">
    <text evidence="2">Belongs to the GILT family.</text>
</comment>
<gene>
    <name evidence="6" type="ORF">CHLRE_09g408000v5</name>
</gene>
<sequence>MSSQDLRRCFGTLLLGLALASARKLQTAVSDVSVIESAATYAHDDGTAVGQTDPGWWGRRVEILLAVMSRCPDARAAEAVMDEVLARVHPIANIRLIYIAEVVNSTKEHTYGVICKHGDLECAGNAQQLCAQYWSRQAPAETGLDPWTRAWDFIKCQNREYEDLGKFSLANKCLEEAGFFGKRAELTKACWSGPDPVPMLRNSAREALRHKASVSATVFVNGEYRCTRDDDQWVNCPGGSEVDDFVYTVCDTYRHWGRQWPEAVCGPEPNPLPKAR</sequence>
<dbReference type="PANTHER" id="PTHR13234">
    <property type="entry name" value="GAMMA-INTERFERON INDUCIBLE LYSOSOMAL THIOL REDUCTASE GILT"/>
    <property type="match status" value="1"/>
</dbReference>
<dbReference type="Gramene" id="PNW79255">
    <property type="protein sequence ID" value="PNW79255"/>
    <property type="gene ID" value="CHLRE_09g408000v5"/>
</dbReference>
<dbReference type="Proteomes" id="UP000006906">
    <property type="component" value="Chromosome 9"/>
</dbReference>
<dbReference type="GO" id="GO:0016671">
    <property type="term" value="F:oxidoreductase activity, acting on a sulfur group of donors, disulfide as acceptor"/>
    <property type="evidence" value="ECO:0007669"/>
    <property type="project" value="InterPro"/>
</dbReference>
<dbReference type="eggNOG" id="ENOG502S45F">
    <property type="taxonomic scope" value="Eukaryota"/>
</dbReference>
<reference evidence="6 7" key="1">
    <citation type="journal article" date="2007" name="Science">
        <title>The Chlamydomonas genome reveals the evolution of key animal and plant functions.</title>
        <authorList>
            <person name="Merchant S.S."/>
            <person name="Prochnik S.E."/>
            <person name="Vallon O."/>
            <person name="Harris E.H."/>
            <person name="Karpowicz S.J."/>
            <person name="Witman G.B."/>
            <person name="Terry A."/>
            <person name="Salamov A."/>
            <person name="Fritz-Laylin L.K."/>
            <person name="Marechal-Drouard L."/>
            <person name="Marshall W.F."/>
            <person name="Qu L.H."/>
            <person name="Nelson D.R."/>
            <person name="Sanderfoot A.A."/>
            <person name="Spalding M.H."/>
            <person name="Kapitonov V.V."/>
            <person name="Ren Q."/>
            <person name="Ferris P."/>
            <person name="Lindquist E."/>
            <person name="Shapiro H."/>
            <person name="Lucas S.M."/>
            <person name="Grimwood J."/>
            <person name="Schmutz J."/>
            <person name="Cardol P."/>
            <person name="Cerutti H."/>
            <person name="Chanfreau G."/>
            <person name="Chen C.L."/>
            <person name="Cognat V."/>
            <person name="Croft M.T."/>
            <person name="Dent R."/>
            <person name="Dutcher S."/>
            <person name="Fernandez E."/>
            <person name="Fukuzawa H."/>
            <person name="Gonzalez-Ballester D."/>
            <person name="Gonzalez-Halphen D."/>
            <person name="Hallmann A."/>
            <person name="Hanikenne M."/>
            <person name="Hippler M."/>
            <person name="Inwood W."/>
            <person name="Jabbari K."/>
            <person name="Kalanon M."/>
            <person name="Kuras R."/>
            <person name="Lefebvre P.A."/>
            <person name="Lemaire S.D."/>
            <person name="Lobanov A.V."/>
            <person name="Lohr M."/>
            <person name="Manuell A."/>
            <person name="Meier I."/>
            <person name="Mets L."/>
            <person name="Mittag M."/>
            <person name="Mittelmeier T."/>
            <person name="Moroney J.V."/>
            <person name="Moseley J."/>
            <person name="Napoli C."/>
            <person name="Nedelcu A.M."/>
            <person name="Niyogi K."/>
            <person name="Novoselov S.V."/>
            <person name="Paulsen I.T."/>
            <person name="Pazour G."/>
            <person name="Purton S."/>
            <person name="Ral J.P."/>
            <person name="Riano-Pachon D.M."/>
            <person name="Riekhof W."/>
            <person name="Rymarquis L."/>
            <person name="Schroda M."/>
            <person name="Stern D."/>
            <person name="Umen J."/>
            <person name="Willows R."/>
            <person name="Wilson N."/>
            <person name="Zimmer S.L."/>
            <person name="Allmer J."/>
            <person name="Balk J."/>
            <person name="Bisova K."/>
            <person name="Chen C.J."/>
            <person name="Elias M."/>
            <person name="Gendler K."/>
            <person name="Hauser C."/>
            <person name="Lamb M.R."/>
            <person name="Ledford H."/>
            <person name="Long J.C."/>
            <person name="Minagawa J."/>
            <person name="Page M.D."/>
            <person name="Pan J."/>
            <person name="Pootakham W."/>
            <person name="Roje S."/>
            <person name="Rose A."/>
            <person name="Stahlberg E."/>
            <person name="Terauchi A.M."/>
            <person name="Yang P."/>
            <person name="Ball S."/>
            <person name="Bowler C."/>
            <person name="Dieckmann C.L."/>
            <person name="Gladyshev V.N."/>
            <person name="Green P."/>
            <person name="Jorgensen R."/>
            <person name="Mayfield S."/>
            <person name="Mueller-Roeber B."/>
            <person name="Rajamani S."/>
            <person name="Sayre R.T."/>
            <person name="Brokstein P."/>
            <person name="Dubchak I."/>
            <person name="Goodstein D."/>
            <person name="Hornick L."/>
            <person name="Huang Y.W."/>
            <person name="Jhaveri J."/>
            <person name="Luo Y."/>
            <person name="Martinez D."/>
            <person name="Ngau W.C."/>
            <person name="Otillar B."/>
            <person name="Poliakov A."/>
            <person name="Porter A."/>
            <person name="Szajkowski L."/>
            <person name="Werner G."/>
            <person name="Zhou K."/>
            <person name="Grigoriev I.V."/>
            <person name="Rokhsar D.S."/>
            <person name="Grossman A.R."/>
        </authorList>
    </citation>
    <scope>NUCLEOTIDE SEQUENCE [LARGE SCALE GENOMIC DNA]</scope>
    <source>
        <strain evidence="7">CC-503</strain>
    </source>
</reference>
<dbReference type="KEGG" id="cre:CHLRE_09g408000v5"/>